<comment type="catalytic activity">
    <reaction evidence="12">
        <text>D-fructose + ATP = D-fructose 6-phosphate + ADP + H(+)</text>
        <dbReference type="Rhea" id="RHEA:16125"/>
        <dbReference type="ChEBI" id="CHEBI:15378"/>
        <dbReference type="ChEBI" id="CHEBI:30616"/>
        <dbReference type="ChEBI" id="CHEBI:37721"/>
        <dbReference type="ChEBI" id="CHEBI:61527"/>
        <dbReference type="ChEBI" id="CHEBI:456216"/>
        <dbReference type="EC" id="2.7.1.4"/>
    </reaction>
</comment>
<comment type="cofactor">
    <cofactor evidence="1">
        <name>Mg(2+)</name>
        <dbReference type="ChEBI" id="CHEBI:18420"/>
    </cofactor>
</comment>
<proteinExistence type="inferred from homology"/>
<dbReference type="FunFam" id="3.30.420.40:FF:000136">
    <property type="entry name" value="Putative fructokinase"/>
    <property type="match status" value="1"/>
</dbReference>
<evidence type="ECO:0000256" key="3">
    <source>
        <dbReference type="ARBA" id="ARBA00022679"/>
    </source>
</evidence>
<sequence>MYGAIEAGGTKFVCAAVDEDMNIVDQITVATLEPKQTMKEVIEFFKKNPVKAIGIGAFGPIEISPNKENYGQILNTPKLAWRWFNMYKELSAALDIPIKIDTDVNAAALGEFKEGHAVGKRSVLYITIGTGVGAGFVLEGETLFGLTHPEMGHILIRQKEEDVFKGNCPTHNNCLEGLVSGPAIEARLGIKGHELGEDHVIWDHVADYIGQALMTYNLILSPEIILIGGGVAQQAHLFPKIRTAFKKHMNGYIDHEIIKGDLEEYIQYPKLGQKAGLVGSIYLAKGIALD</sequence>
<protein>
    <recommendedName>
        <fullName evidence="11">fructokinase</fullName>
        <ecNumber evidence="11">2.7.1.4</ecNumber>
    </recommendedName>
</protein>
<dbReference type="InterPro" id="IPR049874">
    <property type="entry name" value="ROK_cs"/>
</dbReference>
<dbReference type="GO" id="GO:0046872">
    <property type="term" value="F:metal ion binding"/>
    <property type="evidence" value="ECO:0007669"/>
    <property type="project" value="UniProtKB-KW"/>
</dbReference>
<dbReference type="PANTHER" id="PTHR42742:SF3">
    <property type="entry name" value="FRUCTOKINASE"/>
    <property type="match status" value="1"/>
</dbReference>
<keyword evidence="8" id="KW-0067">ATP-binding</keyword>
<dbReference type="RefSeq" id="WP_125137593.1">
    <property type="nucleotide sequence ID" value="NZ_LR130778.1"/>
</dbReference>
<reference evidence="13 14" key="1">
    <citation type="submission" date="2018-09" db="EMBL/GenBank/DDBJ databases">
        <authorList>
            <person name="Postec A."/>
        </authorList>
    </citation>
    <scope>NUCLEOTIDE SEQUENCE [LARGE SCALE GENOMIC DNA]</scope>
    <source>
        <strain evidence="13">70B-A</strain>
    </source>
</reference>
<name>A0A3P7PZ97_9FIRM</name>
<dbReference type="Proteomes" id="UP000279029">
    <property type="component" value="Chromosome"/>
</dbReference>
<evidence type="ECO:0000313" key="14">
    <source>
        <dbReference type="Proteomes" id="UP000279029"/>
    </source>
</evidence>
<gene>
    <name evidence="13" type="primary">gmuE</name>
    <name evidence="13" type="ORF">PATL70BA_2563</name>
</gene>
<keyword evidence="10" id="KW-0119">Carbohydrate metabolism</keyword>
<dbReference type="GO" id="GO:0008865">
    <property type="term" value="F:fructokinase activity"/>
    <property type="evidence" value="ECO:0007669"/>
    <property type="project" value="UniProtKB-EC"/>
</dbReference>
<keyword evidence="3 13" id="KW-0808">Transferase</keyword>
<dbReference type="OrthoDB" id="9783435at2"/>
<evidence type="ECO:0000256" key="5">
    <source>
        <dbReference type="ARBA" id="ARBA00022741"/>
    </source>
</evidence>
<keyword evidence="7" id="KW-0862">Zinc</keyword>
<evidence type="ECO:0000256" key="4">
    <source>
        <dbReference type="ARBA" id="ARBA00022723"/>
    </source>
</evidence>
<keyword evidence="14" id="KW-1185">Reference proteome</keyword>
<dbReference type="PANTHER" id="PTHR42742">
    <property type="entry name" value="TRANSCRIPTIONAL REPRESSOR MPRA"/>
    <property type="match status" value="1"/>
</dbReference>
<evidence type="ECO:0000256" key="1">
    <source>
        <dbReference type="ARBA" id="ARBA00001946"/>
    </source>
</evidence>
<dbReference type="InterPro" id="IPR051804">
    <property type="entry name" value="Carb_Metab_Reg_Kinase/Isom"/>
</dbReference>
<keyword evidence="9" id="KW-0460">Magnesium</keyword>
<dbReference type="FunFam" id="3.30.420.40:FF:000153">
    <property type="entry name" value="Putative fructokinase"/>
    <property type="match status" value="1"/>
</dbReference>
<dbReference type="Gene3D" id="3.30.420.40">
    <property type="match status" value="2"/>
</dbReference>
<comment type="similarity">
    <text evidence="2">Belongs to the ROK (NagC/XylR) family.</text>
</comment>
<dbReference type="SUPFAM" id="SSF53067">
    <property type="entry name" value="Actin-like ATPase domain"/>
    <property type="match status" value="1"/>
</dbReference>
<dbReference type="CDD" id="cd24067">
    <property type="entry name" value="ASKHA_NBD_ROK_BsFRK-like"/>
    <property type="match status" value="1"/>
</dbReference>
<dbReference type="EMBL" id="LR130778">
    <property type="protein sequence ID" value="VDN48461.1"/>
    <property type="molecule type" value="Genomic_DNA"/>
</dbReference>
<dbReference type="InterPro" id="IPR043129">
    <property type="entry name" value="ATPase_NBD"/>
</dbReference>
<dbReference type="Pfam" id="PF00480">
    <property type="entry name" value="ROK"/>
    <property type="match status" value="1"/>
</dbReference>
<evidence type="ECO:0000313" key="13">
    <source>
        <dbReference type="EMBL" id="VDN48461.1"/>
    </source>
</evidence>
<keyword evidence="4" id="KW-0479">Metal-binding</keyword>
<organism evidence="13 14">
    <name type="scientific">Petrocella atlantisensis</name>
    <dbReference type="NCBI Taxonomy" id="2173034"/>
    <lineage>
        <taxon>Bacteria</taxon>
        <taxon>Bacillati</taxon>
        <taxon>Bacillota</taxon>
        <taxon>Clostridia</taxon>
        <taxon>Lachnospirales</taxon>
        <taxon>Vallitaleaceae</taxon>
        <taxon>Petrocella</taxon>
    </lineage>
</organism>
<evidence type="ECO:0000256" key="7">
    <source>
        <dbReference type="ARBA" id="ARBA00022833"/>
    </source>
</evidence>
<evidence type="ECO:0000256" key="10">
    <source>
        <dbReference type="ARBA" id="ARBA00023277"/>
    </source>
</evidence>
<keyword evidence="6 13" id="KW-0418">Kinase</keyword>
<dbReference type="EC" id="2.7.1.4" evidence="11"/>
<dbReference type="GO" id="GO:0005524">
    <property type="term" value="F:ATP binding"/>
    <property type="evidence" value="ECO:0007669"/>
    <property type="project" value="UniProtKB-KW"/>
</dbReference>
<dbReference type="InterPro" id="IPR000600">
    <property type="entry name" value="ROK"/>
</dbReference>
<dbReference type="KEGG" id="cbar:PATL70BA_2563"/>
<dbReference type="PROSITE" id="PS01125">
    <property type="entry name" value="ROK"/>
    <property type="match status" value="1"/>
</dbReference>
<evidence type="ECO:0000256" key="12">
    <source>
        <dbReference type="ARBA" id="ARBA00048451"/>
    </source>
</evidence>
<dbReference type="AlphaFoldDB" id="A0A3P7PZ97"/>
<keyword evidence="5" id="KW-0547">Nucleotide-binding</keyword>
<evidence type="ECO:0000256" key="8">
    <source>
        <dbReference type="ARBA" id="ARBA00022840"/>
    </source>
</evidence>
<accession>A0A3P7PZ97</accession>
<evidence type="ECO:0000256" key="11">
    <source>
        <dbReference type="ARBA" id="ARBA00038887"/>
    </source>
</evidence>
<evidence type="ECO:0000256" key="9">
    <source>
        <dbReference type="ARBA" id="ARBA00022842"/>
    </source>
</evidence>
<evidence type="ECO:0000256" key="2">
    <source>
        <dbReference type="ARBA" id="ARBA00006479"/>
    </source>
</evidence>
<evidence type="ECO:0000256" key="6">
    <source>
        <dbReference type="ARBA" id="ARBA00022777"/>
    </source>
</evidence>